<evidence type="ECO:0000256" key="6">
    <source>
        <dbReference type="PROSITE-ProRule" id="PRU00124"/>
    </source>
</evidence>
<dbReference type="InterPro" id="IPR001304">
    <property type="entry name" value="C-type_lectin-like"/>
</dbReference>
<dbReference type="Gene3D" id="1.20.58.390">
    <property type="entry name" value="Neurotransmitter-gated ion-channel transmembrane domain"/>
    <property type="match status" value="1"/>
</dbReference>
<dbReference type="InterPro" id="IPR023415">
    <property type="entry name" value="LDLR_class-A_CS"/>
</dbReference>
<dbReference type="Proteomes" id="UP000747542">
    <property type="component" value="Unassembled WGS sequence"/>
</dbReference>
<evidence type="ECO:0000313" key="9">
    <source>
        <dbReference type="EMBL" id="KAG7170875.1"/>
    </source>
</evidence>
<dbReference type="InterPro" id="IPR036719">
    <property type="entry name" value="Neuro-gated_channel_TM_sf"/>
</dbReference>
<keyword evidence="5 6" id="KW-1015">Disulfide bond</keyword>
<keyword evidence="7" id="KW-0813">Transport</keyword>
<dbReference type="SUPFAM" id="SSF49899">
    <property type="entry name" value="Concanavalin A-like lectins/glucanases"/>
    <property type="match status" value="1"/>
</dbReference>
<evidence type="ECO:0000256" key="4">
    <source>
        <dbReference type="ARBA" id="ARBA00023136"/>
    </source>
</evidence>
<evidence type="ECO:0000256" key="2">
    <source>
        <dbReference type="ARBA" id="ARBA00022692"/>
    </source>
</evidence>
<feature type="disulfide bond" evidence="6">
    <location>
        <begin position="456"/>
        <end position="471"/>
    </location>
</feature>
<comment type="subcellular location">
    <subcellularLocation>
        <location evidence="1">Membrane</location>
        <topology evidence="1">Multi-pass membrane protein</topology>
    </subcellularLocation>
</comment>
<feature type="transmembrane region" description="Helical" evidence="7">
    <location>
        <begin position="701"/>
        <end position="720"/>
    </location>
</feature>
<keyword evidence="7" id="KW-0732">Signal</keyword>
<dbReference type="Pfam" id="PF00059">
    <property type="entry name" value="Lectin_C"/>
    <property type="match status" value="1"/>
</dbReference>
<keyword evidence="2 7" id="KW-0812">Transmembrane</keyword>
<feature type="disulfide bond" evidence="6">
    <location>
        <begin position="444"/>
        <end position="462"/>
    </location>
</feature>
<dbReference type="SUPFAM" id="SSF63712">
    <property type="entry name" value="Nicotinic receptor ligand binding domain-like"/>
    <property type="match status" value="1"/>
</dbReference>
<comment type="caution">
    <text evidence="9">The sequence shown here is derived from an EMBL/GenBank/DDBJ whole genome shotgun (WGS) entry which is preliminary data.</text>
</comment>
<dbReference type="GO" id="GO:0005230">
    <property type="term" value="F:extracellular ligand-gated monoatomic ion channel activity"/>
    <property type="evidence" value="ECO:0007669"/>
    <property type="project" value="InterPro"/>
</dbReference>
<feature type="transmembrane region" description="Helical" evidence="7">
    <location>
        <begin position="795"/>
        <end position="817"/>
    </location>
</feature>
<dbReference type="PANTHER" id="PTHR18945">
    <property type="entry name" value="NEUROTRANSMITTER GATED ION CHANNEL"/>
    <property type="match status" value="1"/>
</dbReference>
<dbReference type="SUPFAM" id="SSF90112">
    <property type="entry name" value="Neurotransmitter-gated ion-channel transmembrane pore"/>
    <property type="match status" value="1"/>
</dbReference>
<dbReference type="AlphaFoldDB" id="A0A8J5KJ51"/>
<dbReference type="InterPro" id="IPR016187">
    <property type="entry name" value="CTDL_fold"/>
</dbReference>
<dbReference type="PRINTS" id="PR00252">
    <property type="entry name" value="NRIONCHANNEL"/>
</dbReference>
<organism evidence="9 10">
    <name type="scientific">Homarus americanus</name>
    <name type="common">American lobster</name>
    <dbReference type="NCBI Taxonomy" id="6706"/>
    <lineage>
        <taxon>Eukaryota</taxon>
        <taxon>Metazoa</taxon>
        <taxon>Ecdysozoa</taxon>
        <taxon>Arthropoda</taxon>
        <taxon>Crustacea</taxon>
        <taxon>Multicrustacea</taxon>
        <taxon>Malacostraca</taxon>
        <taxon>Eumalacostraca</taxon>
        <taxon>Eucarida</taxon>
        <taxon>Decapoda</taxon>
        <taxon>Pleocyemata</taxon>
        <taxon>Astacidea</taxon>
        <taxon>Nephropoidea</taxon>
        <taxon>Nephropidae</taxon>
        <taxon>Homarus</taxon>
    </lineage>
</organism>
<dbReference type="InterPro" id="IPR016186">
    <property type="entry name" value="C-type_lectin-like/link_sf"/>
</dbReference>
<keyword evidence="3 7" id="KW-1133">Transmembrane helix</keyword>
<dbReference type="InterPro" id="IPR036055">
    <property type="entry name" value="LDL_receptor-like_sf"/>
</dbReference>
<dbReference type="SUPFAM" id="SSF56436">
    <property type="entry name" value="C-type lectin-like"/>
    <property type="match status" value="1"/>
</dbReference>
<dbReference type="SMART" id="SM00159">
    <property type="entry name" value="PTX"/>
    <property type="match status" value="1"/>
</dbReference>
<dbReference type="EMBL" id="JAHLQT010013238">
    <property type="protein sequence ID" value="KAG7170875.1"/>
    <property type="molecule type" value="Genomic_DNA"/>
</dbReference>
<dbReference type="Gene3D" id="2.70.170.10">
    <property type="entry name" value="Neurotransmitter-gated ion-channel ligand-binding domain"/>
    <property type="match status" value="1"/>
</dbReference>
<dbReference type="SMART" id="SM00034">
    <property type="entry name" value="CLECT"/>
    <property type="match status" value="1"/>
</dbReference>
<feature type="signal peptide" evidence="7">
    <location>
        <begin position="1"/>
        <end position="17"/>
    </location>
</feature>
<dbReference type="GO" id="GO:0016020">
    <property type="term" value="C:membrane"/>
    <property type="evidence" value="ECO:0007669"/>
    <property type="project" value="UniProtKB-SubCell"/>
</dbReference>
<keyword evidence="7" id="KW-0406">Ion transport</keyword>
<feature type="domain" description="C-type lectin" evidence="8">
    <location>
        <begin position="204"/>
        <end position="328"/>
    </location>
</feature>
<gene>
    <name evidence="9" type="primary">GluCa-L3</name>
    <name evidence="9" type="ORF">Hamer_G012438</name>
</gene>
<dbReference type="Gene3D" id="2.60.120.200">
    <property type="match status" value="1"/>
</dbReference>
<dbReference type="SMART" id="SM00192">
    <property type="entry name" value="LDLa"/>
    <property type="match status" value="1"/>
</dbReference>
<protein>
    <submittedName>
        <fullName evidence="9">Glutamate-gated chloride channel-like 3</fullName>
    </submittedName>
</protein>
<dbReference type="Pfam" id="PF02931">
    <property type="entry name" value="Neur_chan_LBD"/>
    <property type="match status" value="1"/>
</dbReference>
<accession>A0A8J5KJ51</accession>
<sequence length="822" mass="91996">MMWVVWVWSAFSATSLAQVPTGVQDADIITSSEVPAVGRDEVLVLALQESGVPSSHSYASLLTPFPKLMSFTVCYRLLLGRFREESTLMSYAVADDKDNEIRIDHQLTSYKVAVHSIWAKTAVETPLRYWTHFCFTYHYTSGKWQVFVNGQPRAQGTLPPVLEPLRANGSYIIEGEAMAWSLQQWKLNGDVRWRVRSLSEVCDTSTRMLVIFPDRFTLTAAIHFCQVVGGQVAVPLSSEENTRVYEASSSMAENCSGGQGASFMWLGAHDQLREGQWITWGSGQRLTWEGPWRGAGPNGGTSENCLVMLSGKYPAHWSDITCLDSYRFCMTCEFSRRSTLHMKGAALCDGSPFNTLYFLNQNASDRPHLAGFLHSVINWNPDTHSWLLTSLKVEGAMASWTPAKEGMYPFGTNNWVLGSEVCGMSPGTTVPLTISVCGIGQFTCADGSCIELWQRCDLRVDCPDQSDESSCSLVEVPQGYSTTIPPPPLSHSHTLPITFFAEIMAFPSIITQDLTMMATFKLALRWRDVRLNFLNLKEDLSLNLLTEESVAAIWTPRVFFSNAQGNVFTNLEQGARVEGVREGPSRPSPTHYPVEVNIFSGHENSLEMSQLYTVTYTCEFQLAKFPFDSQVCSLSFRLVSASASYLSLVPVNVTYSGEFSAVRVSVRFSRRYEFYVLTLYIPTALPSSFTAYTTFYFNPTIFQPRIVVALTALLVLSSLFSQTSNSLPKTSYFKLVDVWLFFSVVIIFVMIVLQTLVEFCSLDTVFHFRRKNVVIQMKPTTGNQNTGEPRMSLSLAIFLSGRILIPVIVLLFNFIYWGKALT</sequence>
<dbReference type="InterPro" id="IPR002172">
    <property type="entry name" value="LDrepeatLR_classA_rpt"/>
</dbReference>
<keyword evidence="10" id="KW-1185">Reference proteome</keyword>
<dbReference type="InterPro" id="IPR018000">
    <property type="entry name" value="Neurotransmitter_ion_chnl_CS"/>
</dbReference>
<dbReference type="InterPro" id="IPR036734">
    <property type="entry name" value="Neur_chan_lig-bd_sf"/>
</dbReference>
<proteinExistence type="inferred from homology"/>
<keyword evidence="4 7" id="KW-0472">Membrane</keyword>
<dbReference type="InterPro" id="IPR006202">
    <property type="entry name" value="Neur_chan_lig-bd"/>
</dbReference>
<dbReference type="PROSITE" id="PS50041">
    <property type="entry name" value="C_TYPE_LECTIN_2"/>
    <property type="match status" value="1"/>
</dbReference>
<feature type="chain" id="PRO_5035340524" evidence="7">
    <location>
        <begin position="18"/>
        <end position="822"/>
    </location>
</feature>
<dbReference type="InterPro" id="IPR006201">
    <property type="entry name" value="Neur_channel"/>
</dbReference>
<evidence type="ECO:0000256" key="5">
    <source>
        <dbReference type="ARBA" id="ARBA00023157"/>
    </source>
</evidence>
<dbReference type="CDD" id="cd00037">
    <property type="entry name" value="CLECT"/>
    <property type="match status" value="1"/>
</dbReference>
<dbReference type="Pfam" id="PF00057">
    <property type="entry name" value="Ldl_recept_a"/>
    <property type="match status" value="1"/>
</dbReference>
<evidence type="ECO:0000256" key="1">
    <source>
        <dbReference type="ARBA" id="ARBA00004141"/>
    </source>
</evidence>
<evidence type="ECO:0000256" key="3">
    <source>
        <dbReference type="ARBA" id="ARBA00022989"/>
    </source>
</evidence>
<dbReference type="PROSITE" id="PS50068">
    <property type="entry name" value="LDLRA_2"/>
    <property type="match status" value="1"/>
</dbReference>
<dbReference type="InterPro" id="IPR013320">
    <property type="entry name" value="ConA-like_dom_sf"/>
</dbReference>
<comment type="similarity">
    <text evidence="7">Belongs to the ligand-gated ion channel (TC 1.A.9) family.</text>
</comment>
<dbReference type="PROSITE" id="PS00236">
    <property type="entry name" value="NEUROTR_ION_CHANNEL"/>
    <property type="match status" value="1"/>
</dbReference>
<dbReference type="SUPFAM" id="SSF57424">
    <property type="entry name" value="LDL receptor-like module"/>
    <property type="match status" value="1"/>
</dbReference>
<feature type="transmembrane region" description="Helical" evidence="7">
    <location>
        <begin position="674"/>
        <end position="695"/>
    </location>
</feature>
<evidence type="ECO:0000259" key="8">
    <source>
        <dbReference type="PROSITE" id="PS50041"/>
    </source>
</evidence>
<reference evidence="9" key="1">
    <citation type="journal article" date="2021" name="Sci. Adv.">
        <title>The American lobster genome reveals insights on longevity, neural, and immune adaptations.</title>
        <authorList>
            <person name="Polinski J.M."/>
            <person name="Zimin A.V."/>
            <person name="Clark K.F."/>
            <person name="Kohn A.B."/>
            <person name="Sadowski N."/>
            <person name="Timp W."/>
            <person name="Ptitsyn A."/>
            <person name="Khanna P."/>
            <person name="Romanova D.Y."/>
            <person name="Williams P."/>
            <person name="Greenwood S.J."/>
            <person name="Moroz L.L."/>
            <person name="Walt D.R."/>
            <person name="Bodnar A.G."/>
        </authorList>
    </citation>
    <scope>NUCLEOTIDE SEQUENCE</scope>
    <source>
        <strain evidence="9">GMGI-L3</strain>
    </source>
</reference>
<keyword evidence="7" id="KW-0407">Ion channel</keyword>
<dbReference type="InterPro" id="IPR038050">
    <property type="entry name" value="Neuro_actylchol_rec"/>
</dbReference>
<dbReference type="Pfam" id="PF00354">
    <property type="entry name" value="Pentaxin"/>
    <property type="match status" value="1"/>
</dbReference>
<dbReference type="InterPro" id="IPR001759">
    <property type="entry name" value="PTX_dom"/>
</dbReference>
<dbReference type="PROSITE" id="PS01209">
    <property type="entry name" value="LDLRA_1"/>
    <property type="match status" value="1"/>
</dbReference>
<name>A0A8J5KJ51_HOMAM</name>
<evidence type="ECO:0000313" key="10">
    <source>
        <dbReference type="Proteomes" id="UP000747542"/>
    </source>
</evidence>
<dbReference type="Gene3D" id="3.10.100.10">
    <property type="entry name" value="Mannose-Binding Protein A, subunit A"/>
    <property type="match status" value="1"/>
</dbReference>
<evidence type="ECO:0000256" key="7">
    <source>
        <dbReference type="RuleBase" id="RU000687"/>
    </source>
</evidence>
<dbReference type="GO" id="GO:0004888">
    <property type="term" value="F:transmembrane signaling receptor activity"/>
    <property type="evidence" value="ECO:0007669"/>
    <property type="project" value="InterPro"/>
</dbReference>
<dbReference type="CDD" id="cd00112">
    <property type="entry name" value="LDLa"/>
    <property type="match status" value="1"/>
</dbReference>
<dbReference type="Gene3D" id="4.10.400.10">
    <property type="entry name" value="Low-density Lipoprotein Receptor"/>
    <property type="match status" value="1"/>
</dbReference>
<feature type="disulfide bond" evidence="6">
    <location>
        <begin position="437"/>
        <end position="449"/>
    </location>
</feature>
<feature type="transmembrane region" description="Helical" evidence="7">
    <location>
        <begin position="732"/>
        <end position="753"/>
    </location>
</feature>